<dbReference type="AlphaFoldDB" id="A0AAW1J5F1"/>
<reference evidence="2" key="1">
    <citation type="submission" date="2024-03" db="EMBL/GenBank/DDBJ databases">
        <title>WGS assembly of Saponaria officinalis var. Norfolk2.</title>
        <authorList>
            <person name="Jenkins J."/>
            <person name="Shu S."/>
            <person name="Grimwood J."/>
            <person name="Barry K."/>
            <person name="Goodstein D."/>
            <person name="Schmutz J."/>
            <person name="Leebens-Mack J."/>
            <person name="Osbourn A."/>
        </authorList>
    </citation>
    <scope>NUCLEOTIDE SEQUENCE [LARGE SCALE GENOMIC DNA]</scope>
    <source>
        <strain evidence="2">JIC</strain>
    </source>
</reference>
<protein>
    <submittedName>
        <fullName evidence="2">Uncharacterized protein</fullName>
    </submittedName>
</protein>
<dbReference type="EMBL" id="JBDFQZ010000008">
    <property type="protein sequence ID" value="KAK9698582.1"/>
    <property type="molecule type" value="Genomic_DNA"/>
</dbReference>
<accession>A0AAW1J5F1</accession>
<organism evidence="2 3">
    <name type="scientific">Saponaria officinalis</name>
    <name type="common">Common soapwort</name>
    <name type="synonym">Lychnis saponaria</name>
    <dbReference type="NCBI Taxonomy" id="3572"/>
    <lineage>
        <taxon>Eukaryota</taxon>
        <taxon>Viridiplantae</taxon>
        <taxon>Streptophyta</taxon>
        <taxon>Embryophyta</taxon>
        <taxon>Tracheophyta</taxon>
        <taxon>Spermatophyta</taxon>
        <taxon>Magnoliopsida</taxon>
        <taxon>eudicotyledons</taxon>
        <taxon>Gunneridae</taxon>
        <taxon>Pentapetalae</taxon>
        <taxon>Caryophyllales</taxon>
        <taxon>Caryophyllaceae</taxon>
        <taxon>Caryophylleae</taxon>
        <taxon>Saponaria</taxon>
    </lineage>
</organism>
<name>A0AAW1J5F1_SAPOF</name>
<dbReference type="Proteomes" id="UP001443914">
    <property type="component" value="Unassembled WGS sequence"/>
</dbReference>
<keyword evidence="1" id="KW-0472">Membrane</keyword>
<evidence type="ECO:0000313" key="2">
    <source>
        <dbReference type="EMBL" id="KAK9698582.1"/>
    </source>
</evidence>
<feature type="transmembrane region" description="Helical" evidence="1">
    <location>
        <begin position="12"/>
        <end position="31"/>
    </location>
</feature>
<keyword evidence="3" id="KW-1185">Reference proteome</keyword>
<evidence type="ECO:0000256" key="1">
    <source>
        <dbReference type="SAM" id="Phobius"/>
    </source>
</evidence>
<comment type="caution">
    <text evidence="2">The sequence shown here is derived from an EMBL/GenBank/DDBJ whole genome shotgun (WGS) entry which is preliminary data.</text>
</comment>
<sequence length="103" mass="12012">MTLYMLSSSNNCIFFLVFHIFIVGLVLMTGYNECDECSSEKKNLSKEEARQTDYSICYSIYDVSLDSWAVSISGVFIDHRYFYLKLDGKLDERQFDPSNRFVV</sequence>
<gene>
    <name evidence="2" type="ORF">RND81_08G114800</name>
</gene>
<keyword evidence="1" id="KW-1133">Transmembrane helix</keyword>
<evidence type="ECO:0000313" key="3">
    <source>
        <dbReference type="Proteomes" id="UP001443914"/>
    </source>
</evidence>
<keyword evidence="1" id="KW-0812">Transmembrane</keyword>
<proteinExistence type="predicted"/>